<proteinExistence type="predicted"/>
<accession>A0A1R4H0I2</accession>
<dbReference type="Proteomes" id="UP000195667">
    <property type="component" value="Unassembled WGS sequence"/>
</dbReference>
<protein>
    <submittedName>
        <fullName evidence="1">Uncharacterized protein</fullName>
    </submittedName>
</protein>
<dbReference type="AlphaFoldDB" id="A0A1R4H0I2"/>
<dbReference type="OrthoDB" id="9805811at2"/>
<dbReference type="EMBL" id="FUKI01000023">
    <property type="protein sequence ID" value="SJM89715.1"/>
    <property type="molecule type" value="Genomic_DNA"/>
</dbReference>
<dbReference type="Pfam" id="PF14335">
    <property type="entry name" value="DUF4391"/>
    <property type="match status" value="1"/>
</dbReference>
<dbReference type="InterPro" id="IPR025503">
    <property type="entry name" value="DUF4391"/>
</dbReference>
<dbReference type="RefSeq" id="WP_087142241.1">
    <property type="nucleotide sequence ID" value="NZ_FUKI01000023.1"/>
</dbReference>
<sequence>MLRQLLPLPPRTGESIKAQMERLAQILSKQNEYRKIEARLHKERQFNRKIELNAQLQLLKTEIFKLEN</sequence>
<evidence type="ECO:0000313" key="1">
    <source>
        <dbReference type="EMBL" id="SJM89715.1"/>
    </source>
</evidence>
<name>A0A1R4H0I2_9GAMM</name>
<evidence type="ECO:0000313" key="2">
    <source>
        <dbReference type="Proteomes" id="UP000195667"/>
    </source>
</evidence>
<keyword evidence="2" id="KW-1185">Reference proteome</keyword>
<organism evidence="1 2">
    <name type="scientific">Crenothrix polyspora</name>
    <dbReference type="NCBI Taxonomy" id="360316"/>
    <lineage>
        <taxon>Bacteria</taxon>
        <taxon>Pseudomonadati</taxon>
        <taxon>Pseudomonadota</taxon>
        <taxon>Gammaproteobacteria</taxon>
        <taxon>Methylococcales</taxon>
        <taxon>Crenotrichaceae</taxon>
        <taxon>Crenothrix</taxon>
    </lineage>
</organism>
<reference evidence="2" key="1">
    <citation type="submission" date="2017-02" db="EMBL/GenBank/DDBJ databases">
        <authorList>
            <person name="Daims H."/>
        </authorList>
    </citation>
    <scope>NUCLEOTIDE SEQUENCE [LARGE SCALE GENOMIC DNA]</scope>
</reference>
<gene>
    <name evidence="1" type="ORF">CRENPOLYSF1_1190001</name>
</gene>